<feature type="transmembrane region" description="Helical" evidence="6">
    <location>
        <begin position="44"/>
        <end position="63"/>
    </location>
</feature>
<reference evidence="7 8" key="1">
    <citation type="submission" date="2019-07" db="EMBL/GenBank/DDBJ databases">
        <title>Genome sequencing for Ferrovibrio sp. K5.</title>
        <authorList>
            <person name="Park S.-J."/>
        </authorList>
    </citation>
    <scope>NUCLEOTIDE SEQUENCE [LARGE SCALE GENOMIC DNA]</scope>
    <source>
        <strain evidence="7 8">K5</strain>
    </source>
</reference>
<evidence type="ECO:0000256" key="1">
    <source>
        <dbReference type="ARBA" id="ARBA00004651"/>
    </source>
</evidence>
<accession>A0A516GYV1</accession>
<feature type="transmembrane region" description="Helical" evidence="6">
    <location>
        <begin position="129"/>
        <end position="153"/>
    </location>
</feature>
<evidence type="ECO:0000256" key="6">
    <source>
        <dbReference type="SAM" id="Phobius"/>
    </source>
</evidence>
<dbReference type="RefSeq" id="WP_144067692.1">
    <property type="nucleotide sequence ID" value="NZ_CP041636.1"/>
</dbReference>
<evidence type="ECO:0000313" key="7">
    <source>
        <dbReference type="EMBL" id="QDO96711.1"/>
    </source>
</evidence>
<dbReference type="GO" id="GO:0005886">
    <property type="term" value="C:plasma membrane"/>
    <property type="evidence" value="ECO:0007669"/>
    <property type="project" value="UniProtKB-SubCell"/>
</dbReference>
<evidence type="ECO:0000313" key="8">
    <source>
        <dbReference type="Proteomes" id="UP000317496"/>
    </source>
</evidence>
<dbReference type="PANTHER" id="PTHR30482:SF17">
    <property type="entry name" value="ABC TRANSPORTER ATP-BINDING PROTEIN"/>
    <property type="match status" value="1"/>
</dbReference>
<feature type="transmembrane region" description="Helical" evidence="6">
    <location>
        <begin position="302"/>
        <end position="329"/>
    </location>
</feature>
<keyword evidence="4 6" id="KW-1133">Transmembrane helix</keyword>
<keyword evidence="2" id="KW-1003">Cell membrane</keyword>
<evidence type="ECO:0000256" key="5">
    <source>
        <dbReference type="ARBA" id="ARBA00023136"/>
    </source>
</evidence>
<dbReference type="InterPro" id="IPR043428">
    <property type="entry name" value="LivM-like"/>
</dbReference>
<keyword evidence="5 6" id="KW-0472">Membrane</keyword>
<dbReference type="OrthoDB" id="9804361at2"/>
<feature type="transmembrane region" description="Helical" evidence="6">
    <location>
        <begin position="180"/>
        <end position="198"/>
    </location>
</feature>
<feature type="transmembrane region" description="Helical" evidence="6">
    <location>
        <begin position="391"/>
        <end position="411"/>
    </location>
</feature>
<dbReference type="PANTHER" id="PTHR30482">
    <property type="entry name" value="HIGH-AFFINITY BRANCHED-CHAIN AMINO ACID TRANSPORT SYSTEM PERMEASE"/>
    <property type="match status" value="1"/>
</dbReference>
<gene>
    <name evidence="7" type="ORF">FNB15_05205</name>
</gene>
<dbReference type="AlphaFoldDB" id="A0A516GYV1"/>
<sequence>MTDTTLTAPRGNPALDLLRRYGIWVIALIVMLVLPKIFTSGAALTTMCLMGIMIVFSLAYNMLLGQTGMLSFGHAVYYGLGGFLAVHAMNVISAGKLPIPLPVVPLVGGLMGLIFGFIFGAVSTRRAGTVFAMISLGLGELIASLSLILRGFFGGEEGINANRTKMLSLWGVRFGPQIEVYYLIASWCFVCMIAMYAFTRTPLGRMCNAVRDNPERAEFVGYSTQMVRFITFCISGFFAGIAGGLAAINFELMNAVNISGAQSGSVLLMAYIGGIGHFMGPVLGAVLVVLLQVFLSDLTGAWMLYFGLIFIMMVMFAPGGIAGLIMLHLPLWQRGTLLQIVPAYAVMLVPALMGVAGAVALIETAHHQLVKTGTEGPAMKLFGIAYNSNTVLPWIVALALIGGGVVLGKLWGPHMADAYSNAAHGKEASK</sequence>
<feature type="transmembrane region" description="Helical" evidence="6">
    <location>
        <begin position="75"/>
        <end position="93"/>
    </location>
</feature>
<evidence type="ECO:0000256" key="3">
    <source>
        <dbReference type="ARBA" id="ARBA00022692"/>
    </source>
</evidence>
<dbReference type="Proteomes" id="UP000317496">
    <property type="component" value="Chromosome"/>
</dbReference>
<keyword evidence="3 6" id="KW-0812">Transmembrane</keyword>
<dbReference type="EMBL" id="CP041636">
    <property type="protein sequence ID" value="QDO96711.1"/>
    <property type="molecule type" value="Genomic_DNA"/>
</dbReference>
<dbReference type="Pfam" id="PF02653">
    <property type="entry name" value="BPD_transp_2"/>
    <property type="match status" value="1"/>
</dbReference>
<protein>
    <submittedName>
        <fullName evidence="7">Branched-chain amino acid ABC transporter permease</fullName>
    </submittedName>
</protein>
<dbReference type="CDD" id="cd06581">
    <property type="entry name" value="TM_PBP1_LivM_like"/>
    <property type="match status" value="1"/>
</dbReference>
<feature type="transmembrane region" description="Helical" evidence="6">
    <location>
        <begin position="21"/>
        <end position="38"/>
    </location>
</feature>
<proteinExistence type="predicted"/>
<dbReference type="GO" id="GO:0015658">
    <property type="term" value="F:branched-chain amino acid transmembrane transporter activity"/>
    <property type="evidence" value="ECO:0007669"/>
    <property type="project" value="InterPro"/>
</dbReference>
<dbReference type="InterPro" id="IPR001851">
    <property type="entry name" value="ABC_transp_permease"/>
</dbReference>
<feature type="transmembrane region" description="Helical" evidence="6">
    <location>
        <begin position="268"/>
        <end position="295"/>
    </location>
</feature>
<organism evidence="7 8">
    <name type="scientific">Ferrovibrio terrae</name>
    <dbReference type="NCBI Taxonomy" id="2594003"/>
    <lineage>
        <taxon>Bacteria</taxon>
        <taxon>Pseudomonadati</taxon>
        <taxon>Pseudomonadota</taxon>
        <taxon>Alphaproteobacteria</taxon>
        <taxon>Rhodospirillales</taxon>
        <taxon>Rhodospirillaceae</taxon>
        <taxon>Ferrovibrio</taxon>
    </lineage>
</organism>
<feature type="transmembrane region" description="Helical" evidence="6">
    <location>
        <begin position="99"/>
        <end position="122"/>
    </location>
</feature>
<name>A0A516GYV1_9PROT</name>
<evidence type="ECO:0000256" key="4">
    <source>
        <dbReference type="ARBA" id="ARBA00022989"/>
    </source>
</evidence>
<evidence type="ECO:0000256" key="2">
    <source>
        <dbReference type="ARBA" id="ARBA00022475"/>
    </source>
</evidence>
<feature type="transmembrane region" description="Helical" evidence="6">
    <location>
        <begin position="341"/>
        <end position="362"/>
    </location>
</feature>
<feature type="transmembrane region" description="Helical" evidence="6">
    <location>
        <begin position="226"/>
        <end position="248"/>
    </location>
</feature>
<keyword evidence="8" id="KW-1185">Reference proteome</keyword>
<comment type="subcellular location">
    <subcellularLocation>
        <location evidence="1">Cell membrane</location>
        <topology evidence="1">Multi-pass membrane protein</topology>
    </subcellularLocation>
</comment>
<dbReference type="KEGG" id="fer:FNB15_05205"/>